<dbReference type="EMBL" id="JAPEVB010000004">
    <property type="protein sequence ID" value="KAJ4389833.1"/>
    <property type="molecule type" value="Genomic_DNA"/>
</dbReference>
<dbReference type="PANTHER" id="PTHR31965:SF1">
    <property type="entry name" value="TRANSMEMBRANE PROTEIN 42"/>
    <property type="match status" value="1"/>
</dbReference>
<proteinExistence type="predicted"/>
<feature type="region of interest" description="Disordered" evidence="1">
    <location>
        <begin position="1"/>
        <end position="52"/>
    </location>
</feature>
<evidence type="ECO:0000313" key="3">
    <source>
        <dbReference type="EMBL" id="KAJ4389833.1"/>
    </source>
</evidence>
<comment type="caution">
    <text evidence="3">The sequence shown here is derived from an EMBL/GenBank/DDBJ whole genome shotgun (WGS) entry which is preliminary data.</text>
</comment>
<reference evidence="3" key="1">
    <citation type="submission" date="2022-10" db="EMBL/GenBank/DDBJ databases">
        <title>Tapping the CABI collections for fungal endophytes: first genome assemblies for Collariella, Neodidymelliopsis, Ascochyta clinopodiicola, Didymella pomorum, Didymosphaeria variabile, Neocosmospora piperis and Neocucurbitaria cava.</title>
        <authorList>
            <person name="Hill R."/>
        </authorList>
    </citation>
    <scope>NUCLEOTIDE SEQUENCE</scope>
    <source>
        <strain evidence="3">IMI 355082</strain>
    </source>
</reference>
<dbReference type="Gene3D" id="1.10.3730.20">
    <property type="match status" value="1"/>
</dbReference>
<feature type="compositionally biased region" description="Basic and acidic residues" evidence="1">
    <location>
        <begin position="199"/>
        <end position="211"/>
    </location>
</feature>
<feature type="transmembrane region" description="Helical" evidence="2">
    <location>
        <begin position="152"/>
        <end position="172"/>
    </location>
</feature>
<evidence type="ECO:0000313" key="4">
    <source>
        <dbReference type="Proteomes" id="UP001140453"/>
    </source>
</evidence>
<feature type="region of interest" description="Disordered" evidence="1">
    <location>
        <begin position="198"/>
        <end position="226"/>
    </location>
</feature>
<dbReference type="AlphaFoldDB" id="A0A9W8YTF2"/>
<evidence type="ECO:0000256" key="1">
    <source>
        <dbReference type="SAM" id="MobiDB-lite"/>
    </source>
</evidence>
<evidence type="ECO:0000256" key="2">
    <source>
        <dbReference type="SAM" id="Phobius"/>
    </source>
</evidence>
<feature type="transmembrane region" description="Helical" evidence="2">
    <location>
        <begin position="70"/>
        <end position="88"/>
    </location>
</feature>
<evidence type="ECO:0008006" key="5">
    <source>
        <dbReference type="Google" id="ProtNLM"/>
    </source>
</evidence>
<gene>
    <name evidence="3" type="ORF">N0V93_007305</name>
</gene>
<dbReference type="PANTHER" id="PTHR31965">
    <property type="entry name" value="TRANSMEMBRANE PROTEIN 42"/>
    <property type="match status" value="1"/>
</dbReference>
<feature type="compositionally biased region" description="Basic and acidic residues" evidence="1">
    <location>
        <begin position="37"/>
        <end position="52"/>
    </location>
</feature>
<keyword evidence="4" id="KW-1185">Reference proteome</keyword>
<protein>
    <recommendedName>
        <fullName evidence="5">Transmembrane protein 42</fullName>
    </recommendedName>
</protein>
<dbReference type="InterPro" id="IPR037185">
    <property type="entry name" value="EmrE-like"/>
</dbReference>
<keyword evidence="2" id="KW-1133">Transmembrane helix</keyword>
<organism evidence="3 4">
    <name type="scientific">Gnomoniopsis smithogilvyi</name>
    <dbReference type="NCBI Taxonomy" id="1191159"/>
    <lineage>
        <taxon>Eukaryota</taxon>
        <taxon>Fungi</taxon>
        <taxon>Dikarya</taxon>
        <taxon>Ascomycota</taxon>
        <taxon>Pezizomycotina</taxon>
        <taxon>Sordariomycetes</taxon>
        <taxon>Sordariomycetidae</taxon>
        <taxon>Diaporthales</taxon>
        <taxon>Gnomoniaceae</taxon>
        <taxon>Gnomoniopsis</taxon>
    </lineage>
</organism>
<feature type="transmembrane region" description="Helical" evidence="2">
    <location>
        <begin position="118"/>
        <end position="140"/>
    </location>
</feature>
<dbReference type="Proteomes" id="UP001140453">
    <property type="component" value="Unassembled WGS sequence"/>
</dbReference>
<accession>A0A9W8YTF2</accession>
<dbReference type="SUPFAM" id="SSF103481">
    <property type="entry name" value="Multidrug resistance efflux transporter EmrE"/>
    <property type="match status" value="1"/>
</dbReference>
<dbReference type="OrthoDB" id="5854584at2759"/>
<keyword evidence="2" id="KW-0812">Transmembrane</keyword>
<keyword evidence="2" id="KW-0472">Membrane</keyword>
<dbReference type="InterPro" id="IPR039632">
    <property type="entry name" value="TMEM42"/>
</dbReference>
<name>A0A9W8YTF2_9PEZI</name>
<sequence length="259" mass="28222">MIRQRRPAAEPNLSTPVPASEKGPSTVRKMHPTESQSGERESLLQRDSDSVDKTVTATSGTMRYIRQNRWMVLAIASGACAAFNGVFAKLTTTDLTTSFSQGIARLLHLDSVENAIEYIVRAMFFGLNLIFNGVMWTLFTQALAKGNSTTQVSIMNTSSNFVITALLGLIIFSESLPPLWWVGAALLVAGNVIIGSQDESDKPTGDERPSDQDGLGSYQDLPSAEHGSANELVTEDMLLKDDDEDVVELGDLDDIDEHR</sequence>